<accession>A0ABT2USR1</accession>
<dbReference type="GO" id="GO:0016787">
    <property type="term" value="F:hydrolase activity"/>
    <property type="evidence" value="ECO:0007669"/>
    <property type="project" value="UniProtKB-KW"/>
</dbReference>
<dbReference type="InterPro" id="IPR051532">
    <property type="entry name" value="Ester_Hydrolysis_Enzymes"/>
</dbReference>
<dbReference type="Gene3D" id="3.40.50.1110">
    <property type="entry name" value="SGNH hydrolase"/>
    <property type="match status" value="1"/>
</dbReference>
<evidence type="ECO:0000313" key="3">
    <source>
        <dbReference type="Proteomes" id="UP001652445"/>
    </source>
</evidence>
<protein>
    <submittedName>
        <fullName evidence="2">SGNH/GDSL hydrolase family protein</fullName>
    </submittedName>
</protein>
<keyword evidence="2" id="KW-0378">Hydrolase</keyword>
<dbReference type="Proteomes" id="UP001652445">
    <property type="component" value="Unassembled WGS sequence"/>
</dbReference>
<feature type="chain" id="PRO_5046467864" evidence="1">
    <location>
        <begin position="28"/>
        <end position="489"/>
    </location>
</feature>
<name>A0ABT2USR1_9BACL</name>
<dbReference type="InterPro" id="IPR036514">
    <property type="entry name" value="SGNH_hydro_sf"/>
</dbReference>
<dbReference type="InterPro" id="IPR001087">
    <property type="entry name" value="GDSL"/>
</dbReference>
<feature type="signal peptide" evidence="1">
    <location>
        <begin position="1"/>
        <end position="27"/>
    </location>
</feature>
<keyword evidence="3" id="KW-1185">Reference proteome</keyword>
<organism evidence="2 3">
    <name type="scientific">Paenibacillus baimaensis</name>
    <dbReference type="NCBI Taxonomy" id="2982185"/>
    <lineage>
        <taxon>Bacteria</taxon>
        <taxon>Bacillati</taxon>
        <taxon>Bacillota</taxon>
        <taxon>Bacilli</taxon>
        <taxon>Bacillales</taxon>
        <taxon>Paenibacillaceae</taxon>
        <taxon>Paenibacillus</taxon>
    </lineage>
</organism>
<dbReference type="PANTHER" id="PTHR30383">
    <property type="entry name" value="THIOESTERASE 1/PROTEASE 1/LYSOPHOSPHOLIPASE L1"/>
    <property type="match status" value="1"/>
</dbReference>
<comment type="caution">
    <text evidence="2">The sequence shown here is derived from an EMBL/GenBank/DDBJ whole genome shotgun (WGS) entry which is preliminary data.</text>
</comment>
<sequence>MNKKCLILTKVCIIFSAIFSMPLPSFASNDTNTSIKQFYGNSKSGKVIDFVGDSTTETAPAMYKRISEQYAVTGGALQGTTILNRGTNGNTLRNFVNDKAANDNSLSKVIIDNADLYIISYGINDIRRSSTTGATNPMQIKADLKIAIDRILAETKGNILLRTPNTLLSKNPADAILVSPIENAQLYSDQLWEIYNSFKGYSDRVDVLDIPSLIFGRKALPQHLLMFDILHPNDAGYQAIADAIVDRITGGMAAGEWHYMAYTPKTFTIELRQTTPIYDDWQPFNREPVSYLEPQTLTVLKEKIDEENAGWTWYQAQTWLGEKWVHAVRPIVRYSEWFNNIHQPNKQATVTVTKRTLLYNDAYTDTSIGYSINPQTVEVLDAGNYMYKIKTWYGDLWIPANTTNSPLDNHYGKVAGTDDNKLRAVDQMIQLSVTTALSELPTTLAARSLGALSPQIVRAFEKKGDWYHIHTSWTGDAWLYFPNAANKST</sequence>
<evidence type="ECO:0000313" key="2">
    <source>
        <dbReference type="EMBL" id="MCU6797704.1"/>
    </source>
</evidence>
<dbReference type="SUPFAM" id="SSF52266">
    <property type="entry name" value="SGNH hydrolase"/>
    <property type="match status" value="1"/>
</dbReference>
<dbReference type="Pfam" id="PF00657">
    <property type="entry name" value="Lipase_GDSL"/>
    <property type="match status" value="1"/>
</dbReference>
<dbReference type="EMBL" id="JAOQIO010000124">
    <property type="protein sequence ID" value="MCU6797704.1"/>
    <property type="molecule type" value="Genomic_DNA"/>
</dbReference>
<evidence type="ECO:0000256" key="1">
    <source>
        <dbReference type="SAM" id="SignalP"/>
    </source>
</evidence>
<reference evidence="2 3" key="1">
    <citation type="submission" date="2022-09" db="EMBL/GenBank/DDBJ databases">
        <authorList>
            <person name="Han X.L."/>
            <person name="Wang Q."/>
            <person name="Lu T."/>
        </authorList>
    </citation>
    <scope>NUCLEOTIDE SEQUENCE [LARGE SCALE GENOMIC DNA]</scope>
    <source>
        <strain evidence="2 3">WQ 127069</strain>
    </source>
</reference>
<dbReference type="RefSeq" id="WP_262688437.1">
    <property type="nucleotide sequence ID" value="NZ_JAOQIO010000124.1"/>
</dbReference>
<keyword evidence="1" id="KW-0732">Signal</keyword>
<dbReference type="CDD" id="cd00229">
    <property type="entry name" value="SGNH_hydrolase"/>
    <property type="match status" value="1"/>
</dbReference>
<proteinExistence type="predicted"/>
<gene>
    <name evidence="2" type="ORF">OB236_36835</name>
</gene>